<keyword evidence="7 8" id="KW-0472">Membrane</keyword>
<feature type="transmembrane region" description="Helical" evidence="8">
    <location>
        <begin position="270"/>
        <end position="290"/>
    </location>
</feature>
<feature type="transmembrane region" description="Helical" evidence="8">
    <location>
        <begin position="144"/>
        <end position="164"/>
    </location>
</feature>
<sequence>MQYSRQITTIQAAAILVSTIIGVGVLPLPLFAVRAADSGAPLVTLLAMLLAFVGLALVALLGMRFPDKSIIEYSEEVLGKWPAWIGSACIIGFFAVLTSLTAREFGEVVVTSVLKTTPVEVTVIVMLVLAAISTRNDMTTFAYIHHFYFPALLGPALLIVALSLKNAEIINLQPIWGNDPKGMTGGVLTIAALFQGSFILTAVIPSMRRPDKAMKASIVGILIAGLLYVAIVTATVSVFGAEESKVLLWPTLELAKATSLPANILERLDAAFLAVWVTAVFTTLFSSYYLTIHSMSKLFRLRDHRMFSLFLLPLVFVMAMLPLNILHMYEIIQNVGRIGLILTIAYPGALLLISIIRKKRGDRVGNTPMDRSG</sequence>
<keyword evidence="10" id="KW-1185">Reference proteome</keyword>
<keyword evidence="4" id="KW-0309">Germination</keyword>
<feature type="transmembrane region" description="Helical" evidence="8">
    <location>
        <begin position="184"/>
        <end position="204"/>
    </location>
</feature>
<evidence type="ECO:0000256" key="3">
    <source>
        <dbReference type="ARBA" id="ARBA00022448"/>
    </source>
</evidence>
<evidence type="ECO:0000256" key="1">
    <source>
        <dbReference type="ARBA" id="ARBA00004141"/>
    </source>
</evidence>
<evidence type="ECO:0000256" key="7">
    <source>
        <dbReference type="ARBA" id="ARBA00023136"/>
    </source>
</evidence>
<dbReference type="Pfam" id="PF03845">
    <property type="entry name" value="Spore_permease"/>
    <property type="match status" value="1"/>
</dbReference>
<gene>
    <name evidence="9" type="primary">yndE_7</name>
    <name evidence="9" type="ORF">PAESOLCIP111_02571</name>
</gene>
<organism evidence="9 10">
    <name type="scientific">Paenibacillus solanacearum</name>
    <dbReference type="NCBI Taxonomy" id="2048548"/>
    <lineage>
        <taxon>Bacteria</taxon>
        <taxon>Bacillati</taxon>
        <taxon>Bacillota</taxon>
        <taxon>Bacilli</taxon>
        <taxon>Bacillales</taxon>
        <taxon>Paenibacillaceae</taxon>
        <taxon>Paenibacillus</taxon>
    </lineage>
</organism>
<evidence type="ECO:0000256" key="6">
    <source>
        <dbReference type="ARBA" id="ARBA00022989"/>
    </source>
</evidence>
<feature type="transmembrane region" description="Helical" evidence="8">
    <location>
        <begin position="81"/>
        <end position="102"/>
    </location>
</feature>
<evidence type="ECO:0000256" key="8">
    <source>
        <dbReference type="SAM" id="Phobius"/>
    </source>
</evidence>
<feature type="transmembrane region" description="Helical" evidence="8">
    <location>
        <begin position="108"/>
        <end position="132"/>
    </location>
</feature>
<feature type="transmembrane region" description="Helical" evidence="8">
    <location>
        <begin position="335"/>
        <end position="356"/>
    </location>
</feature>
<dbReference type="InterPro" id="IPR004761">
    <property type="entry name" value="Spore_GerAB"/>
</dbReference>
<feature type="transmembrane region" description="Helical" evidence="8">
    <location>
        <begin position="216"/>
        <end position="241"/>
    </location>
</feature>
<name>A0A916K0Z0_9BACL</name>
<dbReference type="EMBL" id="CAJVAS010000009">
    <property type="protein sequence ID" value="CAG7623872.1"/>
    <property type="molecule type" value="Genomic_DNA"/>
</dbReference>
<feature type="transmembrane region" description="Helical" evidence="8">
    <location>
        <begin position="12"/>
        <end position="33"/>
    </location>
</feature>
<dbReference type="NCBIfam" id="TIGR00912">
    <property type="entry name" value="2A0309"/>
    <property type="match status" value="1"/>
</dbReference>
<keyword evidence="3" id="KW-0813">Transport</keyword>
<evidence type="ECO:0000256" key="4">
    <source>
        <dbReference type="ARBA" id="ARBA00022544"/>
    </source>
</evidence>
<feature type="transmembrane region" description="Helical" evidence="8">
    <location>
        <begin position="39"/>
        <end position="61"/>
    </location>
</feature>
<accession>A0A916K0Z0</accession>
<comment type="similarity">
    <text evidence="2">Belongs to the amino acid-polyamine-organocation (APC) superfamily. Spore germination protein (SGP) (TC 2.A.3.9) family.</text>
</comment>
<keyword evidence="6 8" id="KW-1133">Transmembrane helix</keyword>
<feature type="transmembrane region" description="Helical" evidence="8">
    <location>
        <begin position="310"/>
        <end position="329"/>
    </location>
</feature>
<dbReference type="RefSeq" id="WP_218092350.1">
    <property type="nucleotide sequence ID" value="NZ_CAJVAS010000009.1"/>
</dbReference>
<dbReference type="AlphaFoldDB" id="A0A916K0Z0"/>
<protein>
    <submittedName>
        <fullName evidence="9">Spore germination protein YndE</fullName>
    </submittedName>
</protein>
<evidence type="ECO:0000256" key="2">
    <source>
        <dbReference type="ARBA" id="ARBA00007998"/>
    </source>
</evidence>
<dbReference type="GO" id="GO:0016020">
    <property type="term" value="C:membrane"/>
    <property type="evidence" value="ECO:0007669"/>
    <property type="project" value="UniProtKB-SubCell"/>
</dbReference>
<proteinExistence type="inferred from homology"/>
<evidence type="ECO:0000313" key="10">
    <source>
        <dbReference type="Proteomes" id="UP000693672"/>
    </source>
</evidence>
<comment type="caution">
    <text evidence="9">The sequence shown here is derived from an EMBL/GenBank/DDBJ whole genome shotgun (WGS) entry which is preliminary data.</text>
</comment>
<dbReference type="PANTHER" id="PTHR34975:SF2">
    <property type="entry name" value="SPORE GERMINATION PROTEIN A2"/>
    <property type="match status" value="1"/>
</dbReference>
<evidence type="ECO:0000313" key="9">
    <source>
        <dbReference type="EMBL" id="CAG7623872.1"/>
    </source>
</evidence>
<reference evidence="9" key="1">
    <citation type="submission" date="2021-06" db="EMBL/GenBank/DDBJ databases">
        <authorList>
            <person name="Criscuolo A."/>
        </authorList>
    </citation>
    <scope>NUCLEOTIDE SEQUENCE</scope>
    <source>
        <strain evidence="9">CIP111600</strain>
    </source>
</reference>
<dbReference type="PANTHER" id="PTHR34975">
    <property type="entry name" value="SPORE GERMINATION PROTEIN A2"/>
    <property type="match status" value="1"/>
</dbReference>
<dbReference type="Proteomes" id="UP000693672">
    <property type="component" value="Unassembled WGS sequence"/>
</dbReference>
<evidence type="ECO:0000256" key="5">
    <source>
        <dbReference type="ARBA" id="ARBA00022692"/>
    </source>
</evidence>
<dbReference type="GO" id="GO:0009847">
    <property type="term" value="P:spore germination"/>
    <property type="evidence" value="ECO:0007669"/>
    <property type="project" value="InterPro"/>
</dbReference>
<comment type="subcellular location">
    <subcellularLocation>
        <location evidence="1">Membrane</location>
        <topology evidence="1">Multi-pass membrane protein</topology>
    </subcellularLocation>
</comment>
<keyword evidence="5 8" id="KW-0812">Transmembrane</keyword>